<organism evidence="2 3">
    <name type="scientific">Olea europaea subsp. europaea</name>
    <dbReference type="NCBI Taxonomy" id="158383"/>
    <lineage>
        <taxon>Eukaryota</taxon>
        <taxon>Viridiplantae</taxon>
        <taxon>Streptophyta</taxon>
        <taxon>Embryophyta</taxon>
        <taxon>Tracheophyta</taxon>
        <taxon>Spermatophyta</taxon>
        <taxon>Magnoliopsida</taxon>
        <taxon>eudicotyledons</taxon>
        <taxon>Gunneridae</taxon>
        <taxon>Pentapetalae</taxon>
        <taxon>asterids</taxon>
        <taxon>lamiids</taxon>
        <taxon>Lamiales</taxon>
        <taxon>Oleaceae</taxon>
        <taxon>Oleeae</taxon>
        <taxon>Olea</taxon>
    </lineage>
</organism>
<proteinExistence type="predicted"/>
<dbReference type="Proteomes" id="UP000594638">
    <property type="component" value="Unassembled WGS sequence"/>
</dbReference>
<feature type="region of interest" description="Disordered" evidence="1">
    <location>
        <begin position="1"/>
        <end position="70"/>
    </location>
</feature>
<dbReference type="EMBL" id="CACTIH010001840">
    <property type="protein sequence ID" value="CAA2965344.1"/>
    <property type="molecule type" value="Genomic_DNA"/>
</dbReference>
<gene>
    <name evidence="2" type="ORF">OLEA9_A025765</name>
</gene>
<reference evidence="2 3" key="1">
    <citation type="submission" date="2019-12" db="EMBL/GenBank/DDBJ databases">
        <authorList>
            <person name="Alioto T."/>
            <person name="Alioto T."/>
            <person name="Gomez Garrido J."/>
        </authorList>
    </citation>
    <scope>NUCLEOTIDE SEQUENCE [LARGE SCALE GENOMIC DNA]</scope>
</reference>
<keyword evidence="3" id="KW-1185">Reference proteome</keyword>
<dbReference type="Gramene" id="OE9A025765T1">
    <property type="protein sequence ID" value="OE9A025765C1"/>
    <property type="gene ID" value="OE9A025765"/>
</dbReference>
<evidence type="ECO:0000313" key="2">
    <source>
        <dbReference type="EMBL" id="CAA2965344.1"/>
    </source>
</evidence>
<comment type="caution">
    <text evidence="2">The sequence shown here is derived from an EMBL/GenBank/DDBJ whole genome shotgun (WGS) entry which is preliminary data.</text>
</comment>
<feature type="region of interest" description="Disordered" evidence="1">
    <location>
        <begin position="102"/>
        <end position="141"/>
    </location>
</feature>
<dbReference type="AlphaFoldDB" id="A0A8S0QD50"/>
<protein>
    <submittedName>
        <fullName evidence="2">Uncharacterized protein</fullName>
    </submittedName>
</protein>
<sequence>MGVDAGRSQPPDRAYSPPCTDEGELLVGTEDLPKEADITPCSDVDHEPLPTPIDDQEDGASTEPSDAAAVNDAEIDSCNVIDGEGIVATIPVPVVDILIPAPVPKEGGRVSTTRQRSARLRRPTPATRTPYTMGREKTLKK</sequence>
<accession>A0A8S0QD50</accession>
<evidence type="ECO:0000256" key="1">
    <source>
        <dbReference type="SAM" id="MobiDB-lite"/>
    </source>
</evidence>
<name>A0A8S0QD50_OLEEU</name>
<evidence type="ECO:0000313" key="3">
    <source>
        <dbReference type="Proteomes" id="UP000594638"/>
    </source>
</evidence>
<feature type="compositionally biased region" description="Basic and acidic residues" evidence="1">
    <location>
        <begin position="31"/>
        <end position="48"/>
    </location>
</feature>